<sequence>MLDKVKSLPHTIVKRMIAFIIIFVVLGTSNYFFDYVFRPLKVDLLRELSISFGMAFGISFVDIIFLRKRNNH</sequence>
<dbReference type="Proteomes" id="UP000342249">
    <property type="component" value="Unassembled WGS sequence"/>
</dbReference>
<accession>A0A5N7J7A7</accession>
<evidence type="ECO:0000256" key="1">
    <source>
        <dbReference type="SAM" id="Phobius"/>
    </source>
</evidence>
<name>A0A5N7J7A7_9CLOT</name>
<keyword evidence="1" id="KW-0472">Membrane</keyword>
<keyword evidence="1" id="KW-0812">Transmembrane</keyword>
<feature type="transmembrane region" description="Helical" evidence="1">
    <location>
        <begin position="48"/>
        <end position="66"/>
    </location>
</feature>
<evidence type="ECO:0000313" key="2">
    <source>
        <dbReference type="EMBL" id="MPQ64621.1"/>
    </source>
</evidence>
<dbReference type="RefSeq" id="WP_152753782.1">
    <property type="nucleotide sequence ID" value="NZ_SPSE01000056.1"/>
</dbReference>
<dbReference type="AlphaFoldDB" id="A0A5N7J7A7"/>
<keyword evidence="1" id="KW-1133">Transmembrane helix</keyword>
<proteinExistence type="predicted"/>
<organism evidence="2 3">
    <name type="scientific">Clostridium estertheticum</name>
    <dbReference type="NCBI Taxonomy" id="238834"/>
    <lineage>
        <taxon>Bacteria</taxon>
        <taxon>Bacillati</taxon>
        <taxon>Bacillota</taxon>
        <taxon>Clostridia</taxon>
        <taxon>Eubacteriales</taxon>
        <taxon>Clostridiaceae</taxon>
        <taxon>Clostridium</taxon>
    </lineage>
</organism>
<dbReference type="EMBL" id="SPSF01000053">
    <property type="protein sequence ID" value="MPQ64621.1"/>
    <property type="molecule type" value="Genomic_DNA"/>
</dbReference>
<feature type="transmembrane region" description="Helical" evidence="1">
    <location>
        <begin position="12"/>
        <end position="33"/>
    </location>
</feature>
<reference evidence="2 3" key="1">
    <citation type="journal article" date="2019" name="Lett. Appl. Microbiol.">
        <title>A case of 'blown pack' spoilage of vacuum-packaged pork likely associated with Clostridium estertheticum in Canada.</title>
        <authorList>
            <person name="Zhang P."/>
            <person name="Ward P."/>
            <person name="McMullen L.M."/>
            <person name="Yang X."/>
        </authorList>
    </citation>
    <scope>NUCLEOTIDE SEQUENCE [LARGE SCALE GENOMIC DNA]</scope>
    <source>
        <strain evidence="2 3">MA19</strain>
    </source>
</reference>
<protein>
    <submittedName>
        <fullName evidence="2">Uncharacterized protein</fullName>
    </submittedName>
</protein>
<evidence type="ECO:0000313" key="3">
    <source>
        <dbReference type="Proteomes" id="UP000342249"/>
    </source>
</evidence>
<gene>
    <name evidence="2" type="ORF">E4V82_21330</name>
</gene>
<comment type="caution">
    <text evidence="2">The sequence shown here is derived from an EMBL/GenBank/DDBJ whole genome shotgun (WGS) entry which is preliminary data.</text>
</comment>